<accession>A0A1B0B4L9</accession>
<feature type="region of interest" description="Disordered" evidence="1">
    <location>
        <begin position="145"/>
        <end position="181"/>
    </location>
</feature>
<reference evidence="2" key="2">
    <citation type="submission" date="2020-05" db="UniProtKB">
        <authorList>
            <consortium name="EnsemblMetazoa"/>
        </authorList>
    </citation>
    <scope>IDENTIFICATION</scope>
    <source>
        <strain evidence="2">IAEA</strain>
    </source>
</reference>
<dbReference type="AlphaFoldDB" id="A0A1B0B4L9"/>
<dbReference type="EMBL" id="JXJN01008371">
    <property type="status" value="NOT_ANNOTATED_CDS"/>
    <property type="molecule type" value="Genomic_DNA"/>
</dbReference>
<reference evidence="3" key="1">
    <citation type="submission" date="2015-01" db="EMBL/GenBank/DDBJ databases">
        <authorList>
            <person name="Aksoy S."/>
            <person name="Warren W."/>
            <person name="Wilson R.K."/>
        </authorList>
    </citation>
    <scope>NUCLEOTIDE SEQUENCE [LARGE SCALE GENOMIC DNA]</scope>
    <source>
        <strain evidence="3">IAEA</strain>
    </source>
</reference>
<name>A0A1B0B4L9_9MUSC</name>
<evidence type="ECO:0008006" key="4">
    <source>
        <dbReference type="Google" id="ProtNLM"/>
    </source>
</evidence>
<dbReference type="Proteomes" id="UP000092460">
    <property type="component" value="Unassembled WGS sequence"/>
</dbReference>
<protein>
    <recommendedName>
        <fullName evidence="4">Retrotransposon gag domain-containing protein</fullName>
    </recommendedName>
</protein>
<sequence>MGDSSPLINQKWRLNYNGTCDPMQFIEKVEHLSEAYGIDRNGLPKDKENKNRRWPKWETFKKDFLRFFLPSRYSQNLEDEIRKTVQKVREPFIDFVLAARAPMRNAGYTEQQKWKGIHNNASPEKDFRSVDELVEKARDLESIPVGNMQLDREQPRNQFRAPQREQQRMVERGRQPKRRQGEKYVGIADIGVEIAKFHNNILLELRKTWHYNEKLLSV</sequence>
<dbReference type="STRING" id="67801.A0A1B0B4L9"/>
<feature type="compositionally biased region" description="Basic and acidic residues" evidence="1">
    <location>
        <begin position="162"/>
        <end position="181"/>
    </location>
</feature>
<evidence type="ECO:0000313" key="2">
    <source>
        <dbReference type="EnsemblMetazoa" id="GPPI018671-PA"/>
    </source>
</evidence>
<organism evidence="2 3">
    <name type="scientific">Glossina palpalis gambiensis</name>
    <dbReference type="NCBI Taxonomy" id="67801"/>
    <lineage>
        <taxon>Eukaryota</taxon>
        <taxon>Metazoa</taxon>
        <taxon>Ecdysozoa</taxon>
        <taxon>Arthropoda</taxon>
        <taxon>Hexapoda</taxon>
        <taxon>Insecta</taxon>
        <taxon>Pterygota</taxon>
        <taxon>Neoptera</taxon>
        <taxon>Endopterygota</taxon>
        <taxon>Diptera</taxon>
        <taxon>Brachycera</taxon>
        <taxon>Muscomorpha</taxon>
        <taxon>Hippoboscoidea</taxon>
        <taxon>Glossinidae</taxon>
        <taxon>Glossina</taxon>
    </lineage>
</organism>
<evidence type="ECO:0000313" key="3">
    <source>
        <dbReference type="Proteomes" id="UP000092460"/>
    </source>
</evidence>
<proteinExistence type="predicted"/>
<dbReference type="EnsemblMetazoa" id="GPPI018671-RA">
    <property type="protein sequence ID" value="GPPI018671-PA"/>
    <property type="gene ID" value="GPPI018671"/>
</dbReference>
<evidence type="ECO:0000256" key="1">
    <source>
        <dbReference type="SAM" id="MobiDB-lite"/>
    </source>
</evidence>
<keyword evidence="3" id="KW-1185">Reference proteome</keyword>
<dbReference type="VEuPathDB" id="VectorBase:GPPI018671"/>